<protein>
    <submittedName>
        <fullName evidence="1">Uncharacterized protein</fullName>
    </submittedName>
</protein>
<evidence type="ECO:0000313" key="2">
    <source>
        <dbReference type="Proteomes" id="UP001500280"/>
    </source>
</evidence>
<proteinExistence type="predicted"/>
<comment type="caution">
    <text evidence="1">The sequence shown here is derived from an EMBL/GenBank/DDBJ whole genome shotgun (WGS) entry which is preliminary data.</text>
</comment>
<name>A0ABP4RZJ1_9ACTN</name>
<evidence type="ECO:0000313" key="1">
    <source>
        <dbReference type="EMBL" id="GAA1664915.1"/>
    </source>
</evidence>
<dbReference type="Proteomes" id="UP001500280">
    <property type="component" value="Unassembled WGS sequence"/>
</dbReference>
<dbReference type="EMBL" id="BAAANF010000002">
    <property type="protein sequence ID" value="GAA1664915.1"/>
    <property type="molecule type" value="Genomic_DNA"/>
</dbReference>
<accession>A0ABP4RZJ1</accession>
<gene>
    <name evidence="1" type="ORF">GCM10009745_03380</name>
</gene>
<reference evidence="2" key="1">
    <citation type="journal article" date="2019" name="Int. J. Syst. Evol. Microbiol.">
        <title>The Global Catalogue of Microorganisms (GCM) 10K type strain sequencing project: providing services to taxonomists for standard genome sequencing and annotation.</title>
        <authorList>
            <consortium name="The Broad Institute Genomics Platform"/>
            <consortium name="The Broad Institute Genome Sequencing Center for Infectious Disease"/>
            <person name="Wu L."/>
            <person name="Ma J."/>
        </authorList>
    </citation>
    <scope>NUCLEOTIDE SEQUENCE [LARGE SCALE GENOMIC DNA]</scope>
    <source>
        <strain evidence="2">JCM 14307</strain>
    </source>
</reference>
<organism evidence="1 2">
    <name type="scientific">Kribbella yunnanensis</name>
    <dbReference type="NCBI Taxonomy" id="190194"/>
    <lineage>
        <taxon>Bacteria</taxon>
        <taxon>Bacillati</taxon>
        <taxon>Actinomycetota</taxon>
        <taxon>Actinomycetes</taxon>
        <taxon>Propionibacteriales</taxon>
        <taxon>Kribbellaceae</taxon>
        <taxon>Kribbella</taxon>
    </lineage>
</organism>
<keyword evidence="2" id="KW-1185">Reference proteome</keyword>
<sequence length="97" mass="10908">MKLGEVAARLEQFDEELTIYAARPWTIDSEASLKVNEDHTTRPVDGLDYFLEVNIAVEVIETWSVHRPGEVPTTAERCEAIVFYADNDCYLVPGGYG</sequence>
<dbReference type="RefSeq" id="WP_344144393.1">
    <property type="nucleotide sequence ID" value="NZ_BAAANF010000002.1"/>
</dbReference>